<keyword evidence="11" id="KW-1185">Reference proteome</keyword>
<sequence>MDQQIVPSSKEEEEAKQEPPETSIDDSSEEQEDDSEKTKAYYRWARSGCKSPFNINSKFPPCEAGCCNGGVGVGNIEKQEEQKVRGSAITSKTPARVGARKQETLVTSNTNDCSSTSIRPRRDYVAVPLFVHMSNHSSRELRRVSLSKTVGVREKSSSIYSRSRSTSPDSSDSDFDTPKKANTGDQGSSFFGDLSRCLIKNWPTAKRGRKRQYSGHEKTGDHSEAHTEVQKEVSRPTINNPTYSYGVGQDEFLRKLNTSLEEFEAKENLKVNSSDFASKKQKINEKAEERSSTKEHGPPKKEGTLAEVVTTERFRTGIENRKQVNVLYAGDVSCKQMTTSNPEAVGRSCVKSHKSFPSHQALGGRVSSHNKRSKDCSEITHTEISARANEPATKVTQVGDSKGEGSYQCKVCGKSFDTGQALGGHKGSHRPSPTVFKSHTTTTWAMTTQVVDPSQTAVSETPIPTSSVVTSIEPKQTDRVVLNFDLNELPDTNED</sequence>
<name>A0A835M4B7_9MAGN</name>
<evidence type="ECO:0000259" key="9">
    <source>
        <dbReference type="PROSITE" id="PS50157"/>
    </source>
</evidence>
<feature type="compositionally biased region" description="Acidic residues" evidence="8">
    <location>
        <begin position="23"/>
        <end position="35"/>
    </location>
</feature>
<feature type="compositionally biased region" description="Basic and acidic residues" evidence="8">
    <location>
        <begin position="282"/>
        <end position="303"/>
    </location>
</feature>
<dbReference type="OrthoDB" id="6077919at2759"/>
<evidence type="ECO:0000256" key="2">
    <source>
        <dbReference type="ARBA" id="ARBA00022737"/>
    </source>
</evidence>
<gene>
    <name evidence="10" type="ORF">IFM89_005162</name>
</gene>
<evidence type="ECO:0000256" key="1">
    <source>
        <dbReference type="ARBA" id="ARBA00022723"/>
    </source>
</evidence>
<dbReference type="GO" id="GO:0005634">
    <property type="term" value="C:nucleus"/>
    <property type="evidence" value="ECO:0007669"/>
    <property type="project" value="TreeGrafter"/>
</dbReference>
<dbReference type="InterPro" id="IPR013087">
    <property type="entry name" value="Znf_C2H2_type"/>
</dbReference>
<dbReference type="InterPro" id="IPR036236">
    <property type="entry name" value="Znf_C2H2_sf"/>
</dbReference>
<dbReference type="InterPro" id="IPR044653">
    <property type="entry name" value="AZF1/2/3-like"/>
</dbReference>
<dbReference type="GO" id="GO:0000976">
    <property type="term" value="F:transcription cis-regulatory region binding"/>
    <property type="evidence" value="ECO:0007669"/>
    <property type="project" value="TreeGrafter"/>
</dbReference>
<feature type="region of interest" description="Disordered" evidence="8">
    <location>
        <begin position="277"/>
        <end position="303"/>
    </location>
</feature>
<dbReference type="Proteomes" id="UP000631114">
    <property type="component" value="Unassembled WGS sequence"/>
</dbReference>
<feature type="domain" description="C2H2-type" evidence="9">
    <location>
        <begin position="407"/>
        <end position="434"/>
    </location>
</feature>
<keyword evidence="5" id="KW-0805">Transcription regulation</keyword>
<dbReference type="EMBL" id="JADFTS010000002">
    <property type="protein sequence ID" value="KAF9619148.1"/>
    <property type="molecule type" value="Genomic_DNA"/>
</dbReference>
<evidence type="ECO:0000256" key="4">
    <source>
        <dbReference type="ARBA" id="ARBA00022833"/>
    </source>
</evidence>
<comment type="caution">
    <text evidence="10">The sequence shown here is derived from an EMBL/GenBank/DDBJ whole genome shotgun (WGS) entry which is preliminary data.</text>
</comment>
<dbReference type="PROSITE" id="PS50157">
    <property type="entry name" value="ZINC_FINGER_C2H2_2"/>
    <property type="match status" value="1"/>
</dbReference>
<accession>A0A835M4B7</accession>
<evidence type="ECO:0000256" key="6">
    <source>
        <dbReference type="ARBA" id="ARBA00023163"/>
    </source>
</evidence>
<evidence type="ECO:0000313" key="11">
    <source>
        <dbReference type="Proteomes" id="UP000631114"/>
    </source>
</evidence>
<proteinExistence type="predicted"/>
<keyword evidence="4" id="KW-0862">Zinc</keyword>
<dbReference type="GO" id="GO:0008270">
    <property type="term" value="F:zinc ion binding"/>
    <property type="evidence" value="ECO:0007669"/>
    <property type="project" value="UniProtKB-KW"/>
</dbReference>
<organism evidence="10 11">
    <name type="scientific">Coptis chinensis</name>
    <dbReference type="NCBI Taxonomy" id="261450"/>
    <lineage>
        <taxon>Eukaryota</taxon>
        <taxon>Viridiplantae</taxon>
        <taxon>Streptophyta</taxon>
        <taxon>Embryophyta</taxon>
        <taxon>Tracheophyta</taxon>
        <taxon>Spermatophyta</taxon>
        <taxon>Magnoliopsida</taxon>
        <taxon>Ranunculales</taxon>
        <taxon>Ranunculaceae</taxon>
        <taxon>Coptidoideae</taxon>
        <taxon>Coptis</taxon>
    </lineage>
</organism>
<evidence type="ECO:0000256" key="5">
    <source>
        <dbReference type="ARBA" id="ARBA00023015"/>
    </source>
</evidence>
<feature type="region of interest" description="Disordered" evidence="8">
    <location>
        <begin position="152"/>
        <end position="188"/>
    </location>
</feature>
<keyword evidence="1" id="KW-0479">Metal-binding</keyword>
<dbReference type="GO" id="GO:0003700">
    <property type="term" value="F:DNA-binding transcription factor activity"/>
    <property type="evidence" value="ECO:0007669"/>
    <property type="project" value="InterPro"/>
</dbReference>
<reference evidence="10 11" key="1">
    <citation type="submission" date="2020-10" db="EMBL/GenBank/DDBJ databases">
        <title>The Coptis chinensis genome and diversification of protoberbering-type alkaloids.</title>
        <authorList>
            <person name="Wang B."/>
            <person name="Shu S."/>
            <person name="Song C."/>
            <person name="Liu Y."/>
        </authorList>
    </citation>
    <scope>NUCLEOTIDE SEQUENCE [LARGE SCALE GENOMIC DNA]</scope>
    <source>
        <strain evidence="10">HL-2020</strain>
        <tissue evidence="10">Leaf</tissue>
    </source>
</reference>
<dbReference type="Pfam" id="PF13912">
    <property type="entry name" value="zf-C2H2_6"/>
    <property type="match status" value="1"/>
</dbReference>
<dbReference type="PROSITE" id="PS00028">
    <property type="entry name" value="ZINC_FINGER_C2H2_1"/>
    <property type="match status" value="1"/>
</dbReference>
<feature type="region of interest" description="Disordered" evidence="8">
    <location>
        <begin position="79"/>
        <end position="116"/>
    </location>
</feature>
<feature type="compositionally biased region" description="Basic and acidic residues" evidence="8">
    <location>
        <begin position="214"/>
        <end position="234"/>
    </location>
</feature>
<dbReference type="SUPFAM" id="SSF57667">
    <property type="entry name" value="beta-beta-alpha zinc fingers"/>
    <property type="match status" value="1"/>
</dbReference>
<dbReference type="AlphaFoldDB" id="A0A835M4B7"/>
<feature type="region of interest" description="Disordered" evidence="8">
    <location>
        <begin position="205"/>
        <end position="246"/>
    </location>
</feature>
<dbReference type="PANTHER" id="PTHR45988:SF18">
    <property type="entry name" value="C2H2-TYPE ZINC FINGER FAMILY PROTEIN"/>
    <property type="match status" value="1"/>
</dbReference>
<dbReference type="Gene3D" id="3.30.160.60">
    <property type="entry name" value="Classic Zinc Finger"/>
    <property type="match status" value="1"/>
</dbReference>
<protein>
    <recommendedName>
        <fullName evidence="9">C2H2-type domain-containing protein</fullName>
    </recommendedName>
</protein>
<keyword evidence="6" id="KW-0804">Transcription</keyword>
<evidence type="ECO:0000256" key="7">
    <source>
        <dbReference type="PROSITE-ProRule" id="PRU00042"/>
    </source>
</evidence>
<evidence type="ECO:0000256" key="3">
    <source>
        <dbReference type="ARBA" id="ARBA00022771"/>
    </source>
</evidence>
<keyword evidence="2" id="KW-0677">Repeat</keyword>
<dbReference type="PANTHER" id="PTHR45988">
    <property type="entry name" value="C2H2 TYPE ZINC FINGER TRANSCRIPTION FACTOR FAMILY-RELATED"/>
    <property type="match status" value="1"/>
</dbReference>
<feature type="compositionally biased region" description="Low complexity" evidence="8">
    <location>
        <begin position="157"/>
        <end position="170"/>
    </location>
</feature>
<feature type="region of interest" description="Disordered" evidence="8">
    <location>
        <begin position="1"/>
        <end position="39"/>
    </location>
</feature>
<keyword evidence="3 7" id="KW-0863">Zinc-finger</keyword>
<evidence type="ECO:0000256" key="8">
    <source>
        <dbReference type="SAM" id="MobiDB-lite"/>
    </source>
</evidence>
<evidence type="ECO:0000313" key="10">
    <source>
        <dbReference type="EMBL" id="KAF9619148.1"/>
    </source>
</evidence>
<feature type="compositionally biased region" description="Polar residues" evidence="8">
    <location>
        <begin position="104"/>
        <end position="116"/>
    </location>
</feature>